<comment type="similarity">
    <text evidence="2">Belongs to the nuclear hormone receptor family.</text>
</comment>
<dbReference type="GO" id="GO:0030154">
    <property type="term" value="P:cell differentiation"/>
    <property type="evidence" value="ECO:0007669"/>
    <property type="project" value="TreeGrafter"/>
</dbReference>
<feature type="domain" description="NR LBD" evidence="14">
    <location>
        <begin position="641"/>
        <end position="880"/>
    </location>
</feature>
<evidence type="ECO:0000256" key="7">
    <source>
        <dbReference type="ARBA" id="ARBA00023125"/>
    </source>
</evidence>
<evidence type="ECO:0000256" key="2">
    <source>
        <dbReference type="ARBA" id="ARBA00005993"/>
    </source>
</evidence>
<dbReference type="SUPFAM" id="SSF48508">
    <property type="entry name" value="Nuclear receptor ligand-binding domain"/>
    <property type="match status" value="1"/>
</dbReference>
<evidence type="ECO:0000256" key="12">
    <source>
        <dbReference type="SAM" id="Phobius"/>
    </source>
</evidence>
<dbReference type="CDD" id="cd06966">
    <property type="entry name" value="NR_DBD_CAR"/>
    <property type="match status" value="1"/>
</dbReference>
<dbReference type="PROSITE" id="PS51843">
    <property type="entry name" value="NR_LBD"/>
    <property type="match status" value="1"/>
</dbReference>
<dbReference type="GO" id="GO:0000122">
    <property type="term" value="P:negative regulation of transcription by RNA polymerase II"/>
    <property type="evidence" value="ECO:0007669"/>
    <property type="project" value="TreeGrafter"/>
</dbReference>
<keyword evidence="7" id="KW-0238">DNA-binding</keyword>
<feature type="region of interest" description="Disordered" evidence="11">
    <location>
        <begin position="286"/>
        <end position="343"/>
    </location>
</feature>
<evidence type="ECO:0000256" key="6">
    <source>
        <dbReference type="ARBA" id="ARBA00023015"/>
    </source>
</evidence>
<sequence>MNSLLSSISSSSSSSSSSASATVSASTSSITSSQDNYMQWNIFKLYAKQQMSTPDDPVIHSPGSMRNGPTTTTSAAAGVVISNSGAEVLSGEGSVTTGTGTGTGNILVGGAGATVTPANSAAVRCNGGSGITVTVAPGTLPAVDAGNLLRLLKGGLSGVGLNMMDELTMNTGSVRQSASSSGCCSPNIETGTDEARRRQKTCRVCGDHATGYNFNVITCESCKAFFRRNALRPKEFKCPYSDDCDINSVSRRFCQKCRLRKCFAVGMKKEWILNEEQLRRRKNSRLNHMQQQQNRNTNANSSGATNATTPITNTTRKLSTPINITTSNQPNNTTSSSSTPPNMFSAAQMIHRRESDSTLVSPSVVHTILSPTNSTVSPSVLSSSSPDSPTRGTLIGLPQLDTSSDAYESNLMRLQRQQAAAAAGAAYANLRRNGCGSGMLPPNSALSSLARANDAFSPKGPEPHVTMSMEEYQALVKAAKAGGALVPPVPSSSSDPCSSQSISSTLDDIKRNIYSPIEQETVMNIGNSHGIIRPSLIQCTPMTDYTELSAATSNLPRATYKLTPDIEKKVKCMHDTIHDELIVDSSKLCIERETLKALIFFFYHIKLCSFILVYYYLISLFLQQAIYHESDSRVNYQLNPAELRALDIVRDAFACMNEPIEDSRKAAYLKKVTHDPTDILNIIDITMRRLVKMAKKLPAFNDLSQDGKFALLKGGMVEMLTMRGVTRFDMDQKCWRTPVVSDDSKISLKMFDQLKEGLRDRQKEGFLKLFRFCESLHPDLRNNELAIDLIVLILLFDSSRDALLDPADRITVVRHCQEYQALLHRYMESVYGHEARARYERLPESLRILRTISQNAVTVFLGRVDPDQSEALPKEFFKTT</sequence>
<dbReference type="InterPro" id="IPR000536">
    <property type="entry name" value="Nucl_hrmn_rcpt_lig-bd"/>
</dbReference>
<keyword evidence="5" id="KW-0862">Zinc</keyword>
<keyword evidence="12" id="KW-0812">Transmembrane</keyword>
<feature type="region of interest" description="Disordered" evidence="11">
    <location>
        <begin position="1"/>
        <end position="20"/>
    </location>
</feature>
<dbReference type="InterPro" id="IPR050234">
    <property type="entry name" value="Nuclear_hormone_rcpt_NR1"/>
</dbReference>
<feature type="compositionally biased region" description="Polar residues" evidence="11">
    <location>
        <begin position="286"/>
        <end position="295"/>
    </location>
</feature>
<dbReference type="PANTHER" id="PTHR24082:SF494">
    <property type="entry name" value="NUCLEAR HORMONE RECEPTOR FAMILY MEMBER DAF-12"/>
    <property type="match status" value="1"/>
</dbReference>
<keyword evidence="12" id="KW-0472">Membrane</keyword>
<keyword evidence="12" id="KW-1133">Transmembrane helix</keyword>
<dbReference type="InterPro" id="IPR035500">
    <property type="entry name" value="NHR-like_dom_sf"/>
</dbReference>
<dbReference type="AlphaFoldDB" id="A0A8J2M1R2"/>
<evidence type="ECO:0000256" key="9">
    <source>
        <dbReference type="ARBA" id="ARBA00023170"/>
    </source>
</evidence>
<dbReference type="GO" id="GO:0000978">
    <property type="term" value="F:RNA polymerase II cis-regulatory region sequence-specific DNA binding"/>
    <property type="evidence" value="ECO:0007669"/>
    <property type="project" value="TreeGrafter"/>
</dbReference>
<dbReference type="PROSITE" id="PS51030">
    <property type="entry name" value="NUCLEAR_REC_DBD_2"/>
    <property type="match status" value="1"/>
</dbReference>
<dbReference type="GO" id="GO:0004879">
    <property type="term" value="F:nuclear receptor activity"/>
    <property type="evidence" value="ECO:0007669"/>
    <property type="project" value="TreeGrafter"/>
</dbReference>
<dbReference type="OrthoDB" id="6352325at2759"/>
<feature type="compositionally biased region" description="Low complexity" evidence="11">
    <location>
        <begin position="369"/>
        <end position="389"/>
    </location>
</feature>
<keyword evidence="8" id="KW-0804">Transcription</keyword>
<evidence type="ECO:0000256" key="8">
    <source>
        <dbReference type="ARBA" id="ARBA00023163"/>
    </source>
</evidence>
<evidence type="ECO:0000259" key="13">
    <source>
        <dbReference type="PROSITE" id="PS51030"/>
    </source>
</evidence>
<dbReference type="PRINTS" id="PR00047">
    <property type="entry name" value="STROIDFINGER"/>
</dbReference>
<comment type="subcellular location">
    <subcellularLocation>
        <location evidence="1">Nucleus</location>
    </subcellularLocation>
</comment>
<keyword evidence="9" id="KW-0675">Receptor</keyword>
<dbReference type="InterPro" id="IPR013088">
    <property type="entry name" value="Znf_NHR/GATA"/>
</dbReference>
<protein>
    <submittedName>
        <fullName evidence="15">Uncharacterized protein</fullName>
    </submittedName>
</protein>
<dbReference type="GO" id="GO:0005634">
    <property type="term" value="C:nucleus"/>
    <property type="evidence" value="ECO:0007669"/>
    <property type="project" value="UniProtKB-SubCell"/>
</dbReference>
<evidence type="ECO:0000259" key="14">
    <source>
        <dbReference type="PROSITE" id="PS51843"/>
    </source>
</evidence>
<keyword evidence="16" id="KW-1185">Reference proteome</keyword>
<reference evidence="15" key="1">
    <citation type="submission" date="2021-09" db="EMBL/GenBank/DDBJ databases">
        <authorList>
            <consortium name="Pathogen Informatics"/>
        </authorList>
    </citation>
    <scope>NUCLEOTIDE SEQUENCE</scope>
</reference>
<dbReference type="PROSITE" id="PS00031">
    <property type="entry name" value="NUCLEAR_REC_DBD_1"/>
    <property type="match status" value="1"/>
</dbReference>
<evidence type="ECO:0000256" key="11">
    <source>
        <dbReference type="SAM" id="MobiDB-lite"/>
    </source>
</evidence>
<keyword evidence="6" id="KW-0805">Transcription regulation</keyword>
<evidence type="ECO:0000256" key="10">
    <source>
        <dbReference type="ARBA" id="ARBA00023242"/>
    </source>
</evidence>
<dbReference type="SMART" id="SM00399">
    <property type="entry name" value="ZnF_C4"/>
    <property type="match status" value="1"/>
</dbReference>
<feature type="transmembrane region" description="Helical" evidence="12">
    <location>
        <begin position="597"/>
        <end position="617"/>
    </location>
</feature>
<comment type="caution">
    <text evidence="15">The sequence shown here is derived from an EMBL/GenBank/DDBJ whole genome shotgun (WGS) entry which is preliminary data.</text>
</comment>
<keyword evidence="10" id="KW-0539">Nucleus</keyword>
<gene>
    <name evidence="15" type="ORF">CJOHNSTONI_LOCUS2016</name>
</gene>
<organism evidence="15 16">
    <name type="scientific">Cercopithifilaria johnstoni</name>
    <dbReference type="NCBI Taxonomy" id="2874296"/>
    <lineage>
        <taxon>Eukaryota</taxon>
        <taxon>Metazoa</taxon>
        <taxon>Ecdysozoa</taxon>
        <taxon>Nematoda</taxon>
        <taxon>Chromadorea</taxon>
        <taxon>Rhabditida</taxon>
        <taxon>Spirurina</taxon>
        <taxon>Spiruromorpha</taxon>
        <taxon>Filarioidea</taxon>
        <taxon>Onchocercidae</taxon>
        <taxon>Cercopithifilaria</taxon>
    </lineage>
</organism>
<dbReference type="PANTHER" id="PTHR24082">
    <property type="entry name" value="NUCLEAR HORMONE RECEPTOR"/>
    <property type="match status" value="1"/>
</dbReference>
<dbReference type="SUPFAM" id="SSF57716">
    <property type="entry name" value="Glucocorticoid receptor-like (DNA-binding domain)"/>
    <property type="match status" value="1"/>
</dbReference>
<evidence type="ECO:0000256" key="1">
    <source>
        <dbReference type="ARBA" id="ARBA00004123"/>
    </source>
</evidence>
<dbReference type="EMBL" id="CAKAEH010000667">
    <property type="protein sequence ID" value="CAG9531635.1"/>
    <property type="molecule type" value="Genomic_DNA"/>
</dbReference>
<dbReference type="GO" id="GO:0006950">
    <property type="term" value="P:response to stress"/>
    <property type="evidence" value="ECO:0007669"/>
    <property type="project" value="UniProtKB-ARBA"/>
</dbReference>
<proteinExistence type="inferred from homology"/>
<evidence type="ECO:0000313" key="15">
    <source>
        <dbReference type="EMBL" id="CAG9531635.1"/>
    </source>
</evidence>
<evidence type="ECO:0000256" key="5">
    <source>
        <dbReference type="ARBA" id="ARBA00022833"/>
    </source>
</evidence>
<keyword evidence="4" id="KW-0863">Zinc-finger</keyword>
<dbReference type="FunFam" id="3.30.50.10:FF:000042">
    <property type="entry name" value="Nuclear hormone receptor HR96"/>
    <property type="match status" value="1"/>
</dbReference>
<feature type="compositionally biased region" description="Low complexity" evidence="11">
    <location>
        <begin position="296"/>
        <end position="342"/>
    </location>
</feature>
<dbReference type="Gene3D" id="3.30.50.10">
    <property type="entry name" value="Erythroid Transcription Factor GATA-1, subunit A"/>
    <property type="match status" value="1"/>
</dbReference>
<name>A0A8J2M1R2_9BILA</name>
<evidence type="ECO:0000256" key="4">
    <source>
        <dbReference type="ARBA" id="ARBA00022771"/>
    </source>
</evidence>
<feature type="region of interest" description="Disordered" evidence="11">
    <location>
        <begin position="369"/>
        <end position="400"/>
    </location>
</feature>
<dbReference type="GO" id="GO:0008270">
    <property type="term" value="F:zinc ion binding"/>
    <property type="evidence" value="ECO:0007669"/>
    <property type="project" value="UniProtKB-KW"/>
</dbReference>
<dbReference type="InterPro" id="IPR001628">
    <property type="entry name" value="Znf_hrmn_rcpt"/>
</dbReference>
<feature type="domain" description="Nuclear receptor" evidence="13">
    <location>
        <begin position="199"/>
        <end position="274"/>
    </location>
</feature>
<dbReference type="GO" id="GO:0045944">
    <property type="term" value="P:positive regulation of transcription by RNA polymerase II"/>
    <property type="evidence" value="ECO:0007669"/>
    <property type="project" value="TreeGrafter"/>
</dbReference>
<evidence type="ECO:0000256" key="3">
    <source>
        <dbReference type="ARBA" id="ARBA00022723"/>
    </source>
</evidence>
<keyword evidence="3" id="KW-0479">Metal-binding</keyword>
<dbReference type="Pfam" id="PF00104">
    <property type="entry name" value="Hormone_recep"/>
    <property type="match status" value="1"/>
</dbReference>
<evidence type="ECO:0000313" key="16">
    <source>
        <dbReference type="Proteomes" id="UP000746747"/>
    </source>
</evidence>
<accession>A0A8J2M1R2</accession>
<dbReference type="SMART" id="SM00430">
    <property type="entry name" value="HOLI"/>
    <property type="match status" value="1"/>
</dbReference>
<dbReference type="Proteomes" id="UP000746747">
    <property type="component" value="Unassembled WGS sequence"/>
</dbReference>
<dbReference type="Gene3D" id="1.10.565.10">
    <property type="entry name" value="Retinoid X Receptor"/>
    <property type="match status" value="1"/>
</dbReference>
<dbReference type="Pfam" id="PF00105">
    <property type="entry name" value="zf-C4"/>
    <property type="match status" value="1"/>
</dbReference>